<comment type="caution">
    <text evidence="2">The sequence shown here is derived from an EMBL/GenBank/DDBJ whole genome shotgun (WGS) entry which is preliminary data.</text>
</comment>
<reference evidence="2 3" key="1">
    <citation type="submission" date="2013-10" db="EMBL/GenBank/DDBJ databases">
        <authorList>
            <person name="Wang G."/>
            <person name="Zhuang W."/>
        </authorList>
    </citation>
    <scope>NUCLEOTIDE SEQUENCE [LARGE SCALE GENOMIC DNA]</scope>
    <source>
        <strain evidence="2 3">DSM 20118</strain>
    </source>
</reference>
<keyword evidence="1" id="KW-0812">Transmembrane</keyword>
<dbReference type="Pfam" id="PF12277">
    <property type="entry name" value="DUF3618"/>
    <property type="match status" value="1"/>
</dbReference>
<evidence type="ECO:0000313" key="3">
    <source>
        <dbReference type="Proteomes" id="UP000029833"/>
    </source>
</evidence>
<dbReference type="EMBL" id="AXNT01000025">
    <property type="protein sequence ID" value="KGM03091.1"/>
    <property type="molecule type" value="Genomic_DNA"/>
</dbReference>
<gene>
    <name evidence="2" type="ORF">Q760_09495</name>
</gene>
<evidence type="ECO:0000313" key="2">
    <source>
        <dbReference type="EMBL" id="KGM03091.1"/>
    </source>
</evidence>
<protein>
    <recommendedName>
        <fullName evidence="4">DUF3618 domain-containing protein</fullName>
    </recommendedName>
</protein>
<feature type="transmembrane region" description="Helical" evidence="1">
    <location>
        <begin position="67"/>
        <end position="86"/>
    </location>
</feature>
<proteinExistence type="predicted"/>
<keyword evidence="1" id="KW-0472">Membrane</keyword>
<dbReference type="InterPro" id="IPR022062">
    <property type="entry name" value="DUF3618"/>
</dbReference>
<evidence type="ECO:0008006" key="4">
    <source>
        <dbReference type="Google" id="ProtNLM"/>
    </source>
</evidence>
<keyword evidence="1" id="KW-1133">Transmembrane helix</keyword>
<dbReference type="STRING" id="1408250.Q760_09495"/>
<dbReference type="AlphaFoldDB" id="A0A0A0BCM4"/>
<evidence type="ECO:0000256" key="1">
    <source>
        <dbReference type="SAM" id="Phobius"/>
    </source>
</evidence>
<dbReference type="OrthoDB" id="4829582at2"/>
<accession>A0A0A0BCM4</accession>
<name>A0A0A0BCM4_9CELL</name>
<dbReference type="RefSeq" id="WP_052103717.1">
    <property type="nucleotide sequence ID" value="NZ_AXNT01000025.1"/>
</dbReference>
<sequence>MTTDPKLTEIEAQLAATRAELAATVDELSTRLDPRTQVNNVVDAGKRLWRDALGTDPTADPTNRNKARAIVGGAAAVLALLVTGAIRK</sequence>
<keyword evidence="3" id="KW-1185">Reference proteome</keyword>
<organism evidence="2 3">
    <name type="scientific">Cellulomonas cellasea DSM 20118</name>
    <dbReference type="NCBI Taxonomy" id="1408250"/>
    <lineage>
        <taxon>Bacteria</taxon>
        <taxon>Bacillati</taxon>
        <taxon>Actinomycetota</taxon>
        <taxon>Actinomycetes</taxon>
        <taxon>Micrococcales</taxon>
        <taxon>Cellulomonadaceae</taxon>
        <taxon>Cellulomonas</taxon>
    </lineage>
</organism>
<dbReference type="Proteomes" id="UP000029833">
    <property type="component" value="Unassembled WGS sequence"/>
</dbReference>